<dbReference type="InterPro" id="IPR030888">
    <property type="entry name" value="Put_ccm"/>
</dbReference>
<evidence type="ECO:0000256" key="1">
    <source>
        <dbReference type="SAM" id="Phobius"/>
    </source>
</evidence>
<reference evidence="3 4" key="1">
    <citation type="submission" date="2020-12" db="EMBL/GenBank/DDBJ databases">
        <title>Bacterial novel species Adhaeribacter sp. BT258 isolated from soil.</title>
        <authorList>
            <person name="Jung H.-Y."/>
        </authorList>
    </citation>
    <scope>NUCLEOTIDE SEQUENCE [LARGE SCALE GENOMIC DNA]</scope>
    <source>
        <strain evidence="3 4">BT258</strain>
    </source>
</reference>
<comment type="caution">
    <text evidence="3">The sequence shown here is derived from an EMBL/GenBank/DDBJ whole genome shotgun (WGS) entry which is preliminary data.</text>
</comment>
<evidence type="ECO:0000313" key="4">
    <source>
        <dbReference type="Proteomes" id="UP000644147"/>
    </source>
</evidence>
<gene>
    <name evidence="3" type="ORF">I5M27_16010</name>
</gene>
<dbReference type="Pfam" id="PF20077">
    <property type="entry name" value="CcmD_alt"/>
    <property type="match status" value="1"/>
</dbReference>
<feature type="transmembrane region" description="Helical" evidence="1">
    <location>
        <begin position="41"/>
        <end position="64"/>
    </location>
</feature>
<name>A0ABS1C533_9BACT</name>
<evidence type="ECO:0000313" key="3">
    <source>
        <dbReference type="EMBL" id="MBK0404502.1"/>
    </source>
</evidence>
<keyword evidence="2" id="KW-0732">Signal</keyword>
<keyword evidence="4" id="KW-1185">Reference proteome</keyword>
<evidence type="ECO:0000256" key="2">
    <source>
        <dbReference type="SAM" id="SignalP"/>
    </source>
</evidence>
<keyword evidence="1" id="KW-1133">Transmembrane helix</keyword>
<keyword evidence="1" id="KW-0812">Transmembrane</keyword>
<feature type="signal peptide" evidence="2">
    <location>
        <begin position="1"/>
        <end position="25"/>
    </location>
</feature>
<dbReference type="Proteomes" id="UP000644147">
    <property type="component" value="Unassembled WGS sequence"/>
</dbReference>
<proteinExistence type="predicted"/>
<sequence>MKMLKKYAASLLAFFWLLLSIPAFAQNLAEIEMADQLRADGKIYVVVAVLTVILAGILVFLFMLDRKLSRLEKELKA</sequence>
<dbReference type="NCBIfam" id="TIGR04391">
    <property type="entry name" value="CcmD_alt_fam"/>
    <property type="match status" value="1"/>
</dbReference>
<feature type="chain" id="PRO_5047446703" evidence="2">
    <location>
        <begin position="26"/>
        <end position="77"/>
    </location>
</feature>
<organism evidence="3 4">
    <name type="scientific">Adhaeribacter terrigena</name>
    <dbReference type="NCBI Taxonomy" id="2793070"/>
    <lineage>
        <taxon>Bacteria</taxon>
        <taxon>Pseudomonadati</taxon>
        <taxon>Bacteroidota</taxon>
        <taxon>Cytophagia</taxon>
        <taxon>Cytophagales</taxon>
        <taxon>Hymenobacteraceae</taxon>
        <taxon>Adhaeribacter</taxon>
    </lineage>
</organism>
<keyword evidence="1" id="KW-0472">Membrane</keyword>
<dbReference type="RefSeq" id="WP_200507336.1">
    <property type="nucleotide sequence ID" value="NZ_JAEHFX010000009.1"/>
</dbReference>
<accession>A0ABS1C533</accession>
<protein>
    <submittedName>
        <fullName evidence="3">CcmD family protein</fullName>
    </submittedName>
</protein>
<dbReference type="EMBL" id="JAEHFX010000009">
    <property type="protein sequence ID" value="MBK0404502.1"/>
    <property type="molecule type" value="Genomic_DNA"/>
</dbReference>